<name>A0A8J3PNZ8_9ACTN</name>
<dbReference type="Proteomes" id="UP000653674">
    <property type="component" value="Unassembled WGS sequence"/>
</dbReference>
<gene>
    <name evidence="2" type="ORF">Pfl04_42780</name>
</gene>
<dbReference type="AlphaFoldDB" id="A0A8J3PNZ8"/>
<keyword evidence="3" id="KW-1185">Reference proteome</keyword>
<evidence type="ECO:0000313" key="3">
    <source>
        <dbReference type="Proteomes" id="UP000653674"/>
    </source>
</evidence>
<comment type="caution">
    <text evidence="2">The sequence shown here is derived from an EMBL/GenBank/DDBJ whole genome shotgun (WGS) entry which is preliminary data.</text>
</comment>
<protein>
    <submittedName>
        <fullName evidence="2">Uncharacterized protein</fullName>
    </submittedName>
</protein>
<accession>A0A8J3PNZ8</accession>
<evidence type="ECO:0000256" key="1">
    <source>
        <dbReference type="SAM" id="MobiDB-lite"/>
    </source>
</evidence>
<proteinExistence type="predicted"/>
<dbReference type="RefSeq" id="WP_168076923.1">
    <property type="nucleotide sequence ID" value="NZ_BAAAQJ010000002.1"/>
</dbReference>
<reference evidence="2" key="1">
    <citation type="submission" date="2021-01" db="EMBL/GenBank/DDBJ databases">
        <title>Whole genome shotgun sequence of Planosporangium flavigriseum NBRC 105377.</title>
        <authorList>
            <person name="Komaki H."/>
            <person name="Tamura T."/>
        </authorList>
    </citation>
    <scope>NUCLEOTIDE SEQUENCE</scope>
    <source>
        <strain evidence="2">NBRC 105377</strain>
    </source>
</reference>
<organism evidence="2 3">
    <name type="scientific">Planosporangium flavigriseum</name>
    <dbReference type="NCBI Taxonomy" id="373681"/>
    <lineage>
        <taxon>Bacteria</taxon>
        <taxon>Bacillati</taxon>
        <taxon>Actinomycetota</taxon>
        <taxon>Actinomycetes</taxon>
        <taxon>Micromonosporales</taxon>
        <taxon>Micromonosporaceae</taxon>
        <taxon>Planosporangium</taxon>
    </lineage>
</organism>
<evidence type="ECO:0000313" key="2">
    <source>
        <dbReference type="EMBL" id="GIG75874.1"/>
    </source>
</evidence>
<sequence length="207" mass="20066">MRDNHDRGQGEGCGEHDRRATDPEPDQAGGAVPAGPLGVVSVAVGVVGVVVVTSGGGDWVWGWDWAGAGGVGVGSGVGAWVVRRGWRGAVYVDGACGRRTGTDGRGTTLASASGAAEADAAGLGCAEADGLADAGAGSLGSALLGAGTGWGPGIATASGMKLAAATLPASTPAASSATVYRRRPGLRCSPAGICVSPHPRTDSPPQI</sequence>
<feature type="region of interest" description="Disordered" evidence="1">
    <location>
        <begin position="1"/>
        <end position="33"/>
    </location>
</feature>
<dbReference type="EMBL" id="BONU01000039">
    <property type="protein sequence ID" value="GIG75874.1"/>
    <property type="molecule type" value="Genomic_DNA"/>
</dbReference>
<feature type="compositionally biased region" description="Basic and acidic residues" evidence="1">
    <location>
        <begin position="1"/>
        <end position="22"/>
    </location>
</feature>